<keyword evidence="1" id="KW-0472">Membrane</keyword>
<keyword evidence="2" id="KW-0732">Signal</keyword>
<evidence type="ECO:0000256" key="2">
    <source>
        <dbReference type="SAM" id="SignalP"/>
    </source>
</evidence>
<proteinExistence type="predicted"/>
<feature type="signal peptide" evidence="2">
    <location>
        <begin position="1"/>
        <end position="16"/>
    </location>
</feature>
<keyword evidence="4" id="KW-1185">Reference proteome</keyword>
<keyword evidence="1" id="KW-1133">Transmembrane helix</keyword>
<reference evidence="3" key="1">
    <citation type="journal article" date="2020" name="Stud. Mycol.">
        <title>101 Dothideomycetes genomes: a test case for predicting lifestyles and emergence of pathogens.</title>
        <authorList>
            <person name="Haridas S."/>
            <person name="Albert R."/>
            <person name="Binder M."/>
            <person name="Bloem J."/>
            <person name="Labutti K."/>
            <person name="Salamov A."/>
            <person name="Andreopoulos B."/>
            <person name="Baker S."/>
            <person name="Barry K."/>
            <person name="Bills G."/>
            <person name="Bluhm B."/>
            <person name="Cannon C."/>
            <person name="Castanera R."/>
            <person name="Culley D."/>
            <person name="Daum C."/>
            <person name="Ezra D."/>
            <person name="Gonzalez J."/>
            <person name="Henrissat B."/>
            <person name="Kuo A."/>
            <person name="Liang C."/>
            <person name="Lipzen A."/>
            <person name="Lutzoni F."/>
            <person name="Magnuson J."/>
            <person name="Mondo S."/>
            <person name="Nolan M."/>
            <person name="Ohm R."/>
            <person name="Pangilinan J."/>
            <person name="Park H.-J."/>
            <person name="Ramirez L."/>
            <person name="Alfaro M."/>
            <person name="Sun H."/>
            <person name="Tritt A."/>
            <person name="Yoshinaga Y."/>
            <person name="Zwiers L.-H."/>
            <person name="Turgeon B."/>
            <person name="Goodwin S."/>
            <person name="Spatafora J."/>
            <person name="Crous P."/>
            <person name="Grigoriev I."/>
        </authorList>
    </citation>
    <scope>NUCLEOTIDE SEQUENCE</scope>
    <source>
        <strain evidence="3">CBS 207.26</strain>
    </source>
</reference>
<feature type="transmembrane region" description="Helical" evidence="1">
    <location>
        <begin position="56"/>
        <end position="85"/>
    </location>
</feature>
<keyword evidence="1" id="KW-0812">Transmembrane</keyword>
<dbReference type="AlphaFoldDB" id="A0A6A6DUN5"/>
<evidence type="ECO:0000313" key="4">
    <source>
        <dbReference type="Proteomes" id="UP000800200"/>
    </source>
</evidence>
<protein>
    <submittedName>
        <fullName evidence="3">Uncharacterized protein</fullName>
    </submittedName>
</protein>
<dbReference type="Proteomes" id="UP000800200">
    <property type="component" value="Unassembled WGS sequence"/>
</dbReference>
<name>A0A6A6DUN5_9PEZI</name>
<sequence>MWTLLIIFCFVLRARAKGWDAFTHNLATGLAPLVALFVEQATKQFFSELTTPHENIIFAVAPLGILTAVVSVMGVLGSASLRAFVGRAQEGRPSRSRTLLLYSYDVCELWNNGGIARVFGRPQMLEFIFDEEKTEKGEKRKVQEHGKSQETEKSYGINLVFYEFFSGDKVASRPTAGIYKPQEYEKMLVRRSP</sequence>
<evidence type="ECO:0000256" key="1">
    <source>
        <dbReference type="SAM" id="Phobius"/>
    </source>
</evidence>
<gene>
    <name evidence="3" type="ORF">K469DRAFT_691933</name>
</gene>
<feature type="chain" id="PRO_5025366893" evidence="2">
    <location>
        <begin position="17"/>
        <end position="193"/>
    </location>
</feature>
<evidence type="ECO:0000313" key="3">
    <source>
        <dbReference type="EMBL" id="KAF2181878.1"/>
    </source>
</evidence>
<organism evidence="3 4">
    <name type="scientific">Zopfia rhizophila CBS 207.26</name>
    <dbReference type="NCBI Taxonomy" id="1314779"/>
    <lineage>
        <taxon>Eukaryota</taxon>
        <taxon>Fungi</taxon>
        <taxon>Dikarya</taxon>
        <taxon>Ascomycota</taxon>
        <taxon>Pezizomycotina</taxon>
        <taxon>Dothideomycetes</taxon>
        <taxon>Dothideomycetes incertae sedis</taxon>
        <taxon>Zopfiaceae</taxon>
        <taxon>Zopfia</taxon>
    </lineage>
</organism>
<accession>A0A6A6DUN5</accession>
<dbReference type="OrthoDB" id="194358at2759"/>
<dbReference type="EMBL" id="ML994651">
    <property type="protein sequence ID" value="KAF2181878.1"/>
    <property type="molecule type" value="Genomic_DNA"/>
</dbReference>